<dbReference type="AlphaFoldDB" id="A0A1A9VMY1"/>
<dbReference type="InterPro" id="IPR050757">
    <property type="entry name" value="Collagen_mod_GT25"/>
</dbReference>
<protein>
    <submittedName>
        <fullName evidence="1">Uncharacterized protein</fullName>
    </submittedName>
</protein>
<dbReference type="GO" id="GO:0005783">
    <property type="term" value="C:endoplasmic reticulum"/>
    <property type="evidence" value="ECO:0007669"/>
    <property type="project" value="TreeGrafter"/>
</dbReference>
<dbReference type="PANTHER" id="PTHR10730">
    <property type="entry name" value="PROCOLLAGEN-LYSINE,2-OXOGLUTARATE 5-DIOXYGENASE/GLYCOSYLTRANSFERASE 25 FAMILY MEMBER"/>
    <property type="match status" value="1"/>
</dbReference>
<sequence length="255" mass="29712">MQTKNFAGHDHGLWNAWDVSSIYLIKNTAFKYINYDHEHHKADMIMSLSLRNANINLHVTNERDYGHLINTDNFNVTLARPDLYNFLQNPFDWIRKYISTNYLEQLQAGYTALQPCQDVYLFHLVTDVFADDLLAVMENYCRRTYDSDLENFDTRAVHMSQVPNTAAHFIVRYKTAEEHFVAPKHNSRVYSANIALNRIGVEYNGGGRYFKRYNCSVINIEKGWMIMHPGRITHVYTDLPIIKGISYTAVSLIYP</sequence>
<dbReference type="GO" id="GO:0008475">
    <property type="term" value="F:procollagen-lysine 5-dioxygenase activity"/>
    <property type="evidence" value="ECO:0007669"/>
    <property type="project" value="TreeGrafter"/>
</dbReference>
<dbReference type="PANTHER" id="PTHR10730:SF45">
    <property type="entry name" value="PROCOLLAGEN-LYSINE,2-OXOGLUTARATE 5-DIOXYGENASE"/>
    <property type="match status" value="1"/>
</dbReference>
<keyword evidence="2" id="KW-1185">Reference proteome</keyword>
<accession>A0A1A9VMY1</accession>
<dbReference type="VEuPathDB" id="VectorBase:GAUT042137"/>
<evidence type="ECO:0000313" key="1">
    <source>
        <dbReference type="EnsemblMetazoa" id="GAUT042137-PA"/>
    </source>
</evidence>
<reference evidence="1" key="1">
    <citation type="submission" date="2020-05" db="UniProtKB">
        <authorList>
            <consortium name="EnsemblMetazoa"/>
        </authorList>
    </citation>
    <scope>IDENTIFICATION</scope>
    <source>
        <strain evidence="1">TTRI</strain>
    </source>
</reference>
<dbReference type="Proteomes" id="UP000078200">
    <property type="component" value="Unassembled WGS sequence"/>
</dbReference>
<proteinExistence type="predicted"/>
<dbReference type="STRING" id="7395.A0A1A9VMY1"/>
<evidence type="ECO:0000313" key="2">
    <source>
        <dbReference type="Proteomes" id="UP000078200"/>
    </source>
</evidence>
<name>A0A1A9VMY1_GLOAU</name>
<dbReference type="EnsemblMetazoa" id="GAUT042137-RA">
    <property type="protein sequence ID" value="GAUT042137-PA"/>
    <property type="gene ID" value="GAUT042137"/>
</dbReference>
<organism evidence="1 2">
    <name type="scientific">Glossina austeni</name>
    <name type="common">Savannah tsetse fly</name>
    <dbReference type="NCBI Taxonomy" id="7395"/>
    <lineage>
        <taxon>Eukaryota</taxon>
        <taxon>Metazoa</taxon>
        <taxon>Ecdysozoa</taxon>
        <taxon>Arthropoda</taxon>
        <taxon>Hexapoda</taxon>
        <taxon>Insecta</taxon>
        <taxon>Pterygota</taxon>
        <taxon>Neoptera</taxon>
        <taxon>Endopterygota</taxon>
        <taxon>Diptera</taxon>
        <taxon>Brachycera</taxon>
        <taxon>Muscomorpha</taxon>
        <taxon>Hippoboscoidea</taxon>
        <taxon>Glossinidae</taxon>
        <taxon>Glossina</taxon>
    </lineage>
</organism>